<keyword evidence="1" id="KW-0812">Transmembrane</keyword>
<feature type="transmembrane region" description="Helical" evidence="1">
    <location>
        <begin position="72"/>
        <end position="95"/>
    </location>
</feature>
<reference evidence="2 3" key="1">
    <citation type="journal article" date="2016" name="Nat. Commun.">
        <title>Thousands of microbial genomes shed light on interconnected biogeochemical processes in an aquifer system.</title>
        <authorList>
            <person name="Anantharaman K."/>
            <person name="Brown C.T."/>
            <person name="Hug L.A."/>
            <person name="Sharon I."/>
            <person name="Castelle C.J."/>
            <person name="Probst A.J."/>
            <person name="Thomas B.C."/>
            <person name="Singh A."/>
            <person name="Wilkins M.J."/>
            <person name="Karaoz U."/>
            <person name="Brodie E.L."/>
            <person name="Williams K.H."/>
            <person name="Hubbard S.S."/>
            <person name="Banfield J.F."/>
        </authorList>
    </citation>
    <scope>NUCLEOTIDE SEQUENCE [LARGE SCALE GENOMIC DNA]</scope>
</reference>
<evidence type="ECO:0000313" key="2">
    <source>
        <dbReference type="EMBL" id="OGY88874.1"/>
    </source>
</evidence>
<organism evidence="2 3">
    <name type="scientific">Candidatus Komeilibacteria bacterium RIFCSPHIGHO2_01_FULL_52_14</name>
    <dbReference type="NCBI Taxonomy" id="1798549"/>
    <lineage>
        <taxon>Bacteria</taxon>
        <taxon>Candidatus Komeiliibacteriota</taxon>
    </lineage>
</organism>
<protein>
    <submittedName>
        <fullName evidence="2">Uncharacterized protein</fullName>
    </submittedName>
</protein>
<keyword evidence="1" id="KW-0472">Membrane</keyword>
<gene>
    <name evidence="2" type="ORF">A2677_02180</name>
</gene>
<dbReference type="Proteomes" id="UP000177817">
    <property type="component" value="Unassembled WGS sequence"/>
</dbReference>
<comment type="caution">
    <text evidence="2">The sequence shown here is derived from an EMBL/GenBank/DDBJ whole genome shotgun (WGS) entry which is preliminary data.</text>
</comment>
<feature type="transmembrane region" description="Helical" evidence="1">
    <location>
        <begin position="107"/>
        <end position="130"/>
    </location>
</feature>
<dbReference type="EMBL" id="MHKK01000050">
    <property type="protein sequence ID" value="OGY88874.1"/>
    <property type="molecule type" value="Genomic_DNA"/>
</dbReference>
<dbReference type="AlphaFoldDB" id="A0A1G2BI77"/>
<name>A0A1G2BI77_9BACT</name>
<keyword evidence="1" id="KW-1133">Transmembrane helix</keyword>
<proteinExistence type="predicted"/>
<sequence length="213" mass="24725">MSENNEKQNNRNRRHALVERLYQPIFPKKKGGDPGKLPEGEKDIAINQKFLDDFLKNTKEGRQWCDEAAMHWAEILTFPFSKMIITFDLGVLAFIGVMRESFIDQKLLILSIIYALASLLILTVFMRSVIVKNINSLAERKRILNYTIVLAPHEIQKKDDAENTVGLWKRQGEFLRKNLEGLEEHVKIRMPWQKIGVYFFYASVISVFVGIIL</sequence>
<accession>A0A1G2BI77</accession>
<feature type="transmembrane region" description="Helical" evidence="1">
    <location>
        <begin position="195"/>
        <end position="212"/>
    </location>
</feature>
<evidence type="ECO:0000256" key="1">
    <source>
        <dbReference type="SAM" id="Phobius"/>
    </source>
</evidence>
<evidence type="ECO:0000313" key="3">
    <source>
        <dbReference type="Proteomes" id="UP000177817"/>
    </source>
</evidence>